<protein>
    <recommendedName>
        <fullName evidence="1">Antirepressor protein ant N-terminal domain-containing protein</fullName>
    </recommendedName>
</protein>
<dbReference type="Pfam" id="PF10547">
    <property type="entry name" value="P22_AR_N"/>
    <property type="match status" value="1"/>
</dbReference>
<accession>M0QRR0</accession>
<gene>
    <name evidence="2" type="ORF">GS4_51_00290</name>
</gene>
<dbReference type="OrthoDB" id="4193033at2"/>
<dbReference type="EMBL" id="BANX01000051">
    <property type="protein sequence ID" value="GAC71091.1"/>
    <property type="molecule type" value="Genomic_DNA"/>
</dbReference>
<evidence type="ECO:0000259" key="1">
    <source>
        <dbReference type="Pfam" id="PF10547"/>
    </source>
</evidence>
<dbReference type="Proteomes" id="UP000011666">
    <property type="component" value="Unassembled WGS sequence"/>
</dbReference>
<sequence length="225" mass="25270">MANYSSGLVSIEFHGDTLYVAEIDDKVHVILRPAYEAIGVGADQQIANLQRQPWATTSVTRVVAGDGKVRNMITADLRSFLMSLATIPASRVAEHVRPKLIDYQREVADVIEAHFTGVRHHQTIPNTVTWDELSALMRQRYGIDLDVCDITRALRDGGVLKQTNAPRKAYRNWFWFTGSAWNVHPHVLAEITRKVVETRKVLGDAAAVQMEIAMDAEIYREVESS</sequence>
<name>M0QRR0_9ACTN</name>
<dbReference type="eggNOG" id="COG3645">
    <property type="taxonomic scope" value="Bacteria"/>
</dbReference>
<evidence type="ECO:0000313" key="3">
    <source>
        <dbReference type="Proteomes" id="UP000011666"/>
    </source>
</evidence>
<reference evidence="2 3" key="1">
    <citation type="submission" date="2013-01" db="EMBL/GenBank/DDBJ databases">
        <title>Whole genome shotgun sequence of Gordonia soli NBRC 108243.</title>
        <authorList>
            <person name="Isaki-Nakamura S."/>
            <person name="Hosoyama A."/>
            <person name="Tsuchikane K."/>
            <person name="Ando Y."/>
            <person name="Baba S."/>
            <person name="Ohji S."/>
            <person name="Hamada M."/>
            <person name="Tamura T."/>
            <person name="Yamazoe A."/>
            <person name="Yamazaki S."/>
            <person name="Fujita N."/>
        </authorList>
    </citation>
    <scope>NUCLEOTIDE SEQUENCE [LARGE SCALE GENOMIC DNA]</scope>
    <source>
        <strain evidence="2 3">NBRC 108243</strain>
    </source>
</reference>
<proteinExistence type="predicted"/>
<dbReference type="RefSeq" id="WP_007625801.1">
    <property type="nucleotide sequence ID" value="NZ_BANX01000051.1"/>
</dbReference>
<organism evidence="2 3">
    <name type="scientific">Gordonia soli NBRC 108243</name>
    <dbReference type="NCBI Taxonomy" id="1223545"/>
    <lineage>
        <taxon>Bacteria</taxon>
        <taxon>Bacillati</taxon>
        <taxon>Actinomycetota</taxon>
        <taxon>Actinomycetes</taxon>
        <taxon>Mycobacteriales</taxon>
        <taxon>Gordoniaceae</taxon>
        <taxon>Gordonia</taxon>
    </lineage>
</organism>
<feature type="domain" description="Antirepressor protein ant N-terminal" evidence="1">
    <location>
        <begin position="11"/>
        <end position="116"/>
    </location>
</feature>
<dbReference type="InterPro" id="IPR018875">
    <property type="entry name" value="Antirepressor_Ant_N"/>
</dbReference>
<comment type="caution">
    <text evidence="2">The sequence shown here is derived from an EMBL/GenBank/DDBJ whole genome shotgun (WGS) entry which is preliminary data.</text>
</comment>
<dbReference type="STRING" id="1223545.GS4_51_00290"/>
<evidence type="ECO:0000313" key="2">
    <source>
        <dbReference type="EMBL" id="GAC71091.1"/>
    </source>
</evidence>
<dbReference type="AlphaFoldDB" id="M0QRR0"/>
<keyword evidence="3" id="KW-1185">Reference proteome</keyword>